<dbReference type="GO" id="GO:0016491">
    <property type="term" value="F:oxidoreductase activity"/>
    <property type="evidence" value="ECO:0007669"/>
    <property type="project" value="UniProtKB-KW"/>
</dbReference>
<dbReference type="Proteomes" id="UP000027190">
    <property type="component" value="Unassembled WGS sequence"/>
</dbReference>
<dbReference type="PATRIC" id="fig|1280947.3.peg.1827"/>
<gene>
    <name evidence="4" type="ORF">HY30_16205</name>
</gene>
<dbReference type="InterPro" id="IPR036291">
    <property type="entry name" value="NAD(P)-bd_dom_sf"/>
</dbReference>
<accession>A0A062UP96</accession>
<comment type="similarity">
    <text evidence="1 3">Belongs to the short-chain dehydrogenases/reductases (SDR) family.</text>
</comment>
<dbReference type="InterPro" id="IPR020904">
    <property type="entry name" value="Sc_DH/Rdtase_CS"/>
</dbReference>
<dbReference type="EMBL" id="AWFG01000021">
    <property type="protein sequence ID" value="KCZ58411.1"/>
    <property type="molecule type" value="Genomic_DNA"/>
</dbReference>
<keyword evidence="5" id="KW-1185">Reference proteome</keyword>
<dbReference type="SUPFAM" id="SSF51735">
    <property type="entry name" value="NAD(P)-binding Rossmann-fold domains"/>
    <property type="match status" value="1"/>
</dbReference>
<reference evidence="4 5" key="1">
    <citation type="journal article" date="2014" name="Antonie Van Leeuwenhoek">
        <title>Hyphomonas beringensis sp. nov. and Hyphomonas chukchiensis sp. nov., isolated from surface seawater of the Bering Sea and Chukchi Sea.</title>
        <authorList>
            <person name="Li C."/>
            <person name="Lai Q."/>
            <person name="Li G."/>
            <person name="Dong C."/>
            <person name="Wang J."/>
            <person name="Liao Y."/>
            <person name="Shao Z."/>
        </authorList>
    </citation>
    <scope>NUCLEOTIDE SEQUENCE [LARGE SCALE GENOMIC DNA]</scope>
    <source>
        <strain evidence="4 5">BH-BN04-4</strain>
    </source>
</reference>
<name>A0A062UP96_9PROT</name>
<evidence type="ECO:0008006" key="6">
    <source>
        <dbReference type="Google" id="ProtNLM"/>
    </source>
</evidence>
<dbReference type="PANTHER" id="PTHR45024">
    <property type="entry name" value="DEHYDROGENASES, SHORT CHAIN"/>
    <property type="match status" value="1"/>
</dbReference>
<evidence type="ECO:0000256" key="1">
    <source>
        <dbReference type="ARBA" id="ARBA00006484"/>
    </source>
</evidence>
<evidence type="ECO:0000313" key="4">
    <source>
        <dbReference type="EMBL" id="KCZ58411.1"/>
    </source>
</evidence>
<evidence type="ECO:0000256" key="3">
    <source>
        <dbReference type="RuleBase" id="RU000363"/>
    </source>
</evidence>
<dbReference type="InterPro" id="IPR002347">
    <property type="entry name" value="SDR_fam"/>
</dbReference>
<protein>
    <recommendedName>
        <fullName evidence="6">Short-chain dehydrogenase</fullName>
    </recommendedName>
</protein>
<dbReference type="PANTHER" id="PTHR45024:SF2">
    <property type="entry name" value="SCP2 DOMAIN-CONTAINING PROTEIN"/>
    <property type="match status" value="1"/>
</dbReference>
<sequence length="282" mass="29569">MTGAASGLGLSHARALAARGARVLLNDIALRDENASAAEEEAERLRGDGYEVFASQGSVGVEAQAEATIKAAVDRWGRIDILVNNAGNSIAGKIQDVATDDLRAVLEVHLMGMFWTMRAALQYMRAQDYGRIVNTASALGAFGAPDALPYVTAKAGIIGLSRGASLDNRDRNIRINTICPVAYTPMAKPYFDAHPELDTGRLDPAAVSPVVVYLAHDSCALNGDVLSVAGGRVARIFTATVPGFIASPLTAEGVAANLGTVLDDTNFTIPGSSIEQYALQPD</sequence>
<dbReference type="Pfam" id="PF00106">
    <property type="entry name" value="adh_short"/>
    <property type="match status" value="1"/>
</dbReference>
<dbReference type="eggNOG" id="COG1028">
    <property type="taxonomic scope" value="Bacteria"/>
</dbReference>
<comment type="caution">
    <text evidence="4">The sequence shown here is derived from an EMBL/GenBank/DDBJ whole genome shotgun (WGS) entry which is preliminary data.</text>
</comment>
<dbReference type="Gene3D" id="3.40.50.720">
    <property type="entry name" value="NAD(P)-binding Rossmann-like Domain"/>
    <property type="match status" value="1"/>
</dbReference>
<dbReference type="PRINTS" id="PR00080">
    <property type="entry name" value="SDRFAMILY"/>
</dbReference>
<proteinExistence type="inferred from homology"/>
<keyword evidence="2" id="KW-0560">Oxidoreductase</keyword>
<evidence type="ECO:0000256" key="2">
    <source>
        <dbReference type="ARBA" id="ARBA00023002"/>
    </source>
</evidence>
<dbReference type="PRINTS" id="PR00081">
    <property type="entry name" value="GDHRDH"/>
</dbReference>
<dbReference type="InterPro" id="IPR051687">
    <property type="entry name" value="Peroxisomal_Beta-Oxidation"/>
</dbReference>
<evidence type="ECO:0000313" key="5">
    <source>
        <dbReference type="Proteomes" id="UP000027190"/>
    </source>
</evidence>
<dbReference type="PROSITE" id="PS00061">
    <property type="entry name" value="ADH_SHORT"/>
    <property type="match status" value="1"/>
</dbReference>
<dbReference type="STRING" id="1280947.HY30_16205"/>
<dbReference type="AlphaFoldDB" id="A0A062UP96"/>
<organism evidence="4 5">
    <name type="scientific">Hyphomonas chukchiensis</name>
    <dbReference type="NCBI Taxonomy" id="1280947"/>
    <lineage>
        <taxon>Bacteria</taxon>
        <taxon>Pseudomonadati</taxon>
        <taxon>Pseudomonadota</taxon>
        <taxon>Alphaproteobacteria</taxon>
        <taxon>Hyphomonadales</taxon>
        <taxon>Hyphomonadaceae</taxon>
        <taxon>Hyphomonas</taxon>
    </lineage>
</organism>